<comment type="caution">
    <text evidence="2">The sequence shown here is derived from an EMBL/GenBank/DDBJ whole genome shotgun (WGS) entry which is preliminary data.</text>
</comment>
<dbReference type="RefSeq" id="WP_149729970.1">
    <property type="nucleotide sequence ID" value="NZ_VUJV01000007.1"/>
</dbReference>
<feature type="domain" description="SnoaL-like" evidence="1">
    <location>
        <begin position="22"/>
        <end position="122"/>
    </location>
</feature>
<dbReference type="EMBL" id="VUJV01000007">
    <property type="protein sequence ID" value="KAA1416429.1"/>
    <property type="molecule type" value="Genomic_DNA"/>
</dbReference>
<dbReference type="Pfam" id="PF12680">
    <property type="entry name" value="SnoaL_2"/>
    <property type="match status" value="1"/>
</dbReference>
<gene>
    <name evidence="2" type="ORF">F0U44_19140</name>
</gene>
<dbReference type="InterPro" id="IPR037401">
    <property type="entry name" value="SnoaL-like"/>
</dbReference>
<keyword evidence="3" id="KW-1185">Reference proteome</keyword>
<organism evidence="2 3">
    <name type="scientific">Nocardioides humilatus</name>
    <dbReference type="NCBI Taxonomy" id="2607660"/>
    <lineage>
        <taxon>Bacteria</taxon>
        <taxon>Bacillati</taxon>
        <taxon>Actinomycetota</taxon>
        <taxon>Actinomycetes</taxon>
        <taxon>Propionibacteriales</taxon>
        <taxon>Nocardioidaceae</taxon>
        <taxon>Nocardioides</taxon>
    </lineage>
</organism>
<evidence type="ECO:0000313" key="2">
    <source>
        <dbReference type="EMBL" id="KAA1416429.1"/>
    </source>
</evidence>
<name>A0A5B1L9J4_9ACTN</name>
<dbReference type="Proteomes" id="UP000325003">
    <property type="component" value="Unassembled WGS sequence"/>
</dbReference>
<protein>
    <submittedName>
        <fullName evidence="2">Nuclear transport factor 2 family protein</fullName>
    </submittedName>
</protein>
<dbReference type="AlphaFoldDB" id="A0A5B1L9J4"/>
<evidence type="ECO:0000259" key="1">
    <source>
        <dbReference type="Pfam" id="PF12680"/>
    </source>
</evidence>
<reference evidence="2 3" key="1">
    <citation type="submission" date="2019-09" db="EMBL/GenBank/DDBJ databases">
        <title>Nocardioides panacisoli sp. nov., isolated from the soil of a ginseng field.</title>
        <authorList>
            <person name="Cho C."/>
        </authorList>
    </citation>
    <scope>NUCLEOTIDE SEQUENCE [LARGE SCALE GENOMIC DNA]</scope>
    <source>
        <strain evidence="2 3">BN130099</strain>
    </source>
</reference>
<proteinExistence type="predicted"/>
<dbReference type="InterPro" id="IPR032710">
    <property type="entry name" value="NTF2-like_dom_sf"/>
</dbReference>
<evidence type="ECO:0000313" key="3">
    <source>
        <dbReference type="Proteomes" id="UP000325003"/>
    </source>
</evidence>
<dbReference type="SUPFAM" id="SSF54427">
    <property type="entry name" value="NTF2-like"/>
    <property type="match status" value="1"/>
</dbReference>
<reference evidence="2 3" key="2">
    <citation type="submission" date="2019-09" db="EMBL/GenBank/DDBJ databases">
        <authorList>
            <person name="Jin C."/>
        </authorList>
    </citation>
    <scope>NUCLEOTIDE SEQUENCE [LARGE SCALE GENOMIC DNA]</scope>
    <source>
        <strain evidence="2 3">BN130099</strain>
    </source>
</reference>
<sequence length="141" mass="14829">MTSQLTHRPATLLPANDEEVAAAYAAAYAAADLDTLREVLAPDVVSRLLMPGDFRTLHGAEAFVDELAGAVAGVDASRPHSSSVQAIGDKFVVRARIELAVGGGRYQLEHLEVVTVRGGYVVALDGVCTGFRPVAVDGSRR</sequence>
<accession>A0A5B1L9J4</accession>
<dbReference type="Gene3D" id="3.10.450.50">
    <property type="match status" value="1"/>
</dbReference>